<name>A0AAN7ND45_MYCAM</name>
<dbReference type="AlphaFoldDB" id="A0AAN7ND45"/>
<sequence length="213" mass="22502">MSPPGLGLSLSLGWCPIPGLGLPLVPCSWLGSSCPGPCSSWPPRSCQPTQYPDSRVERGNKVATGTFSGIVKVPNTRCSCRRSSLPPCSPGEASCGTVLRLQPSGSALCLAELKPELSRFCLPMNPIREDRVVGKERLALETSSPPLPPAVPSSSPLSDGGGKRKIRGGLPPSLPPFWEVGRTNYISQHARRRGAILPRRSAGQFGQIVVAVS</sequence>
<accession>A0AAN7ND45</accession>
<reference evidence="3 4" key="1">
    <citation type="journal article" date="2023" name="J. Hered.">
        <title>Chromosome-level genome of the wood stork (Mycteria americana) provides insight into avian chromosome evolution.</title>
        <authorList>
            <person name="Flamio R. Jr."/>
            <person name="Ramstad K.M."/>
        </authorList>
    </citation>
    <scope>NUCLEOTIDE SEQUENCE [LARGE SCALE GENOMIC DNA]</scope>
    <source>
        <strain evidence="3">JAX WOST 10</strain>
    </source>
</reference>
<organism evidence="3 4">
    <name type="scientific">Mycteria americana</name>
    <name type="common">Wood stork</name>
    <dbReference type="NCBI Taxonomy" id="33587"/>
    <lineage>
        <taxon>Eukaryota</taxon>
        <taxon>Metazoa</taxon>
        <taxon>Chordata</taxon>
        <taxon>Craniata</taxon>
        <taxon>Vertebrata</taxon>
        <taxon>Euteleostomi</taxon>
        <taxon>Archelosauria</taxon>
        <taxon>Archosauria</taxon>
        <taxon>Dinosauria</taxon>
        <taxon>Saurischia</taxon>
        <taxon>Theropoda</taxon>
        <taxon>Coelurosauria</taxon>
        <taxon>Aves</taxon>
        <taxon>Neognathae</taxon>
        <taxon>Neoaves</taxon>
        <taxon>Aequornithes</taxon>
        <taxon>Ciconiiformes</taxon>
        <taxon>Ciconiidae</taxon>
        <taxon>Mycteria</taxon>
    </lineage>
</organism>
<keyword evidence="4" id="KW-1185">Reference proteome</keyword>
<evidence type="ECO:0000256" key="1">
    <source>
        <dbReference type="SAM" id="MobiDB-lite"/>
    </source>
</evidence>
<proteinExistence type="predicted"/>
<evidence type="ECO:0000313" key="3">
    <source>
        <dbReference type="EMBL" id="KAK4822549.1"/>
    </source>
</evidence>
<keyword evidence="2" id="KW-0732">Signal</keyword>
<feature type="chain" id="PRO_5042930144" evidence="2">
    <location>
        <begin position="22"/>
        <end position="213"/>
    </location>
</feature>
<dbReference type="EMBL" id="JAUNZN010000004">
    <property type="protein sequence ID" value="KAK4822549.1"/>
    <property type="molecule type" value="Genomic_DNA"/>
</dbReference>
<dbReference type="Proteomes" id="UP001333110">
    <property type="component" value="Unassembled WGS sequence"/>
</dbReference>
<evidence type="ECO:0000313" key="4">
    <source>
        <dbReference type="Proteomes" id="UP001333110"/>
    </source>
</evidence>
<feature type="region of interest" description="Disordered" evidence="1">
    <location>
        <begin position="140"/>
        <end position="170"/>
    </location>
</feature>
<evidence type="ECO:0000256" key="2">
    <source>
        <dbReference type="SAM" id="SignalP"/>
    </source>
</evidence>
<protein>
    <submittedName>
        <fullName evidence="3">Uncharacterized protein</fullName>
    </submittedName>
</protein>
<comment type="caution">
    <text evidence="3">The sequence shown here is derived from an EMBL/GenBank/DDBJ whole genome shotgun (WGS) entry which is preliminary data.</text>
</comment>
<feature type="signal peptide" evidence="2">
    <location>
        <begin position="1"/>
        <end position="21"/>
    </location>
</feature>
<gene>
    <name evidence="3" type="ORF">QYF61_015818</name>
</gene>